<evidence type="ECO:0000313" key="1">
    <source>
        <dbReference type="EMBL" id="AHJ98363.1"/>
    </source>
</evidence>
<name>W8F0D5_9BACT</name>
<dbReference type="EMBL" id="CP007145">
    <property type="protein sequence ID" value="AHJ98363.1"/>
    <property type="molecule type" value="Genomic_DNA"/>
</dbReference>
<reference evidence="1 2" key="1">
    <citation type="submission" date="2014-01" db="EMBL/GenBank/DDBJ databases">
        <title>Complete genome sequence of ionizing-radiation resistance bacterium Hymenobacter swuensis DY53.</title>
        <authorList>
            <person name="Jung J.-H."/>
            <person name="Jeong S.-W."/>
            <person name="Joe M.-H."/>
            <person name="Cho y.-j."/>
            <person name="Kim M.-K."/>
            <person name="Lim S.-Y."/>
        </authorList>
    </citation>
    <scope>NUCLEOTIDE SEQUENCE [LARGE SCALE GENOMIC DNA]</scope>
    <source>
        <strain evidence="1 2">DY53</strain>
    </source>
</reference>
<sequence>MLAQVFLPSLAAPSVTPTLHPELWEKISRFELDDPAAALSFTDRLARENGWSLPFTLQAVEEYKRFMFLLCVTDHPLTPSDAVDQVWHLHLLYTRSYWIDFCQYTLERPVHHGPTRGGSPEQAKFDGWYTYTLTQYAEVFGQEPPVAVWPSLAIRFRAARFCRVDLRTHWLLPSFLFYGVRSSLRLSPGPPH</sequence>
<evidence type="ECO:0000313" key="2">
    <source>
        <dbReference type="Proteomes" id="UP000019423"/>
    </source>
</evidence>
<dbReference type="HOGENOM" id="CLU_121801_0_0_10"/>
<proteinExistence type="predicted"/>
<dbReference type="AlphaFoldDB" id="W8F0D5"/>
<keyword evidence="2" id="KW-1185">Reference proteome</keyword>
<dbReference type="STRING" id="1227739.Hsw_2768"/>
<dbReference type="KEGG" id="hsw:Hsw_2768"/>
<dbReference type="eggNOG" id="COG4278">
    <property type="taxonomic scope" value="Bacteria"/>
</dbReference>
<dbReference type="PATRIC" id="fig|1227739.3.peg.2952"/>
<dbReference type="Proteomes" id="UP000019423">
    <property type="component" value="Chromosome"/>
</dbReference>
<protein>
    <submittedName>
        <fullName evidence="1">Uncharacterized protein</fullName>
    </submittedName>
</protein>
<organism evidence="1 2">
    <name type="scientific">Hymenobacter swuensis DY53</name>
    <dbReference type="NCBI Taxonomy" id="1227739"/>
    <lineage>
        <taxon>Bacteria</taxon>
        <taxon>Pseudomonadati</taxon>
        <taxon>Bacteroidota</taxon>
        <taxon>Cytophagia</taxon>
        <taxon>Cytophagales</taxon>
        <taxon>Hymenobacteraceae</taxon>
        <taxon>Hymenobacter</taxon>
    </lineage>
</organism>
<accession>W8F0D5</accession>
<gene>
    <name evidence="1" type="ORF">Hsw_2768</name>
</gene>